<evidence type="ECO:0000313" key="2">
    <source>
        <dbReference type="Proteomes" id="UP000631421"/>
    </source>
</evidence>
<accession>A0A926UTU3</accession>
<comment type="caution">
    <text evidence="1">The sequence shown here is derived from an EMBL/GenBank/DDBJ whole genome shotgun (WGS) entry which is preliminary data.</text>
</comment>
<sequence>MISGTVRCATPLIVGGKGSSDHQAFQIQDRLLFADAIFAYSNLLAM</sequence>
<gene>
    <name evidence="1" type="ORF">H6F44_13610</name>
</gene>
<proteinExistence type="predicted"/>
<reference evidence="1 2" key="1">
    <citation type="journal article" date="2015" name="ISME J.">
        <title>Draft Genome Sequence of Streptomyces incarnatus NRRL8089, which Produces the Nucleoside Antibiotic Sinefungin.</title>
        <authorList>
            <person name="Oshima K."/>
            <person name="Hattori M."/>
            <person name="Shimizu H."/>
            <person name="Fukuda K."/>
            <person name="Nemoto M."/>
            <person name="Inagaki K."/>
            <person name="Tamura T."/>
        </authorList>
    </citation>
    <scope>NUCLEOTIDE SEQUENCE [LARGE SCALE GENOMIC DNA]</scope>
    <source>
        <strain evidence="1 2">FACHB-1277</strain>
    </source>
</reference>
<dbReference type="AlphaFoldDB" id="A0A926UTU3"/>
<dbReference type="RefSeq" id="WP_190351569.1">
    <property type="nucleotide sequence ID" value="NZ_JACJPY010000044.1"/>
</dbReference>
<protein>
    <submittedName>
        <fullName evidence="1">Uncharacterized protein</fullName>
    </submittedName>
</protein>
<keyword evidence="2" id="KW-1185">Reference proteome</keyword>
<evidence type="ECO:0000313" key="1">
    <source>
        <dbReference type="EMBL" id="MBD2151149.1"/>
    </source>
</evidence>
<organism evidence="1 2">
    <name type="scientific">Pseudanabaena cinerea FACHB-1277</name>
    <dbReference type="NCBI Taxonomy" id="2949581"/>
    <lineage>
        <taxon>Bacteria</taxon>
        <taxon>Bacillati</taxon>
        <taxon>Cyanobacteriota</taxon>
        <taxon>Cyanophyceae</taxon>
        <taxon>Pseudanabaenales</taxon>
        <taxon>Pseudanabaenaceae</taxon>
        <taxon>Pseudanabaena</taxon>
        <taxon>Pseudanabaena cinerea</taxon>
    </lineage>
</organism>
<dbReference type="EMBL" id="JACJPY010000044">
    <property type="protein sequence ID" value="MBD2151149.1"/>
    <property type="molecule type" value="Genomic_DNA"/>
</dbReference>
<dbReference type="Proteomes" id="UP000631421">
    <property type="component" value="Unassembled WGS sequence"/>
</dbReference>
<name>A0A926UTU3_9CYAN</name>